<dbReference type="AlphaFoldDB" id="A0A0R1PTQ1"/>
<evidence type="ECO:0000313" key="1">
    <source>
        <dbReference type="EMBL" id="KRL33058.1"/>
    </source>
</evidence>
<accession>A0A0R1PTQ1</accession>
<dbReference type="EMBL" id="AZEG01000055">
    <property type="protein sequence ID" value="KRL33058.1"/>
    <property type="molecule type" value="Genomic_DNA"/>
</dbReference>
<dbReference type="RefSeq" id="WP_057738784.1">
    <property type="nucleotide sequence ID" value="NZ_AZEG01000055.1"/>
</dbReference>
<organism evidence="1 2">
    <name type="scientific">Liquorilactobacillus uvarum DSM 19971</name>
    <dbReference type="NCBI Taxonomy" id="1423812"/>
    <lineage>
        <taxon>Bacteria</taxon>
        <taxon>Bacillati</taxon>
        <taxon>Bacillota</taxon>
        <taxon>Bacilli</taxon>
        <taxon>Lactobacillales</taxon>
        <taxon>Lactobacillaceae</taxon>
        <taxon>Liquorilactobacillus</taxon>
    </lineage>
</organism>
<dbReference type="Proteomes" id="UP000051155">
    <property type="component" value="Unassembled WGS sequence"/>
</dbReference>
<evidence type="ECO:0000313" key="2">
    <source>
        <dbReference type="Proteomes" id="UP000051155"/>
    </source>
</evidence>
<sequence length="77" mass="8819">METIKFTTENNEDIEIRTDGNKLTFVNLFTGEETYIVKGDKTMVVSDNYSDNAPKTLSIDANIQVDKNEEMIYIEGY</sequence>
<comment type="caution">
    <text evidence="1">The sequence shown here is derived from an EMBL/GenBank/DDBJ whole genome shotgun (WGS) entry which is preliminary data.</text>
</comment>
<protein>
    <submittedName>
        <fullName evidence="1">Uncharacterized protein</fullName>
    </submittedName>
</protein>
<proteinExistence type="predicted"/>
<name>A0A0R1PTQ1_9LACO</name>
<gene>
    <name evidence="1" type="ORF">FD20_GL002033</name>
</gene>
<dbReference type="STRING" id="1423812.FD20_GL002033"/>
<dbReference type="PATRIC" id="fig|1423812.3.peg.2160"/>
<reference evidence="1 2" key="1">
    <citation type="journal article" date="2015" name="Genome Announc.">
        <title>Expanding the biotechnology potential of lactobacilli through comparative genomics of 213 strains and associated genera.</title>
        <authorList>
            <person name="Sun Z."/>
            <person name="Harris H.M."/>
            <person name="McCann A."/>
            <person name="Guo C."/>
            <person name="Argimon S."/>
            <person name="Zhang W."/>
            <person name="Yang X."/>
            <person name="Jeffery I.B."/>
            <person name="Cooney J.C."/>
            <person name="Kagawa T.F."/>
            <person name="Liu W."/>
            <person name="Song Y."/>
            <person name="Salvetti E."/>
            <person name="Wrobel A."/>
            <person name="Rasinkangas P."/>
            <person name="Parkhill J."/>
            <person name="Rea M.C."/>
            <person name="O'Sullivan O."/>
            <person name="Ritari J."/>
            <person name="Douillard F.P."/>
            <person name="Paul Ross R."/>
            <person name="Yang R."/>
            <person name="Briner A.E."/>
            <person name="Felis G.E."/>
            <person name="de Vos W.M."/>
            <person name="Barrangou R."/>
            <person name="Klaenhammer T.R."/>
            <person name="Caufield P.W."/>
            <person name="Cui Y."/>
            <person name="Zhang H."/>
            <person name="O'Toole P.W."/>
        </authorList>
    </citation>
    <scope>NUCLEOTIDE SEQUENCE [LARGE SCALE GENOMIC DNA]</scope>
    <source>
        <strain evidence="1 2">DSM 19971</strain>
    </source>
</reference>
<keyword evidence="2" id="KW-1185">Reference proteome</keyword>